<proteinExistence type="predicted"/>
<organism evidence="1 2">
    <name type="scientific">Fusarium floridanum</name>
    <dbReference type="NCBI Taxonomy" id="1325733"/>
    <lineage>
        <taxon>Eukaryota</taxon>
        <taxon>Fungi</taxon>
        <taxon>Dikarya</taxon>
        <taxon>Ascomycota</taxon>
        <taxon>Pezizomycotina</taxon>
        <taxon>Sordariomycetes</taxon>
        <taxon>Hypocreomycetidae</taxon>
        <taxon>Hypocreales</taxon>
        <taxon>Nectriaceae</taxon>
        <taxon>Fusarium</taxon>
        <taxon>Fusarium solani species complex</taxon>
    </lineage>
</organism>
<dbReference type="AlphaFoldDB" id="A0A428RIK4"/>
<dbReference type="Proteomes" id="UP000287972">
    <property type="component" value="Unassembled WGS sequence"/>
</dbReference>
<evidence type="ECO:0000313" key="1">
    <source>
        <dbReference type="EMBL" id="RSL77340.1"/>
    </source>
</evidence>
<protein>
    <submittedName>
        <fullName evidence="1">Uncharacterized protein</fullName>
    </submittedName>
</protein>
<evidence type="ECO:0000313" key="2">
    <source>
        <dbReference type="Proteomes" id="UP000287972"/>
    </source>
</evidence>
<accession>A0A428RIK4</accession>
<reference evidence="1 2" key="1">
    <citation type="submission" date="2017-06" db="EMBL/GenBank/DDBJ databases">
        <title>Comparative genomic analysis of Ambrosia Fusariam Clade fungi.</title>
        <authorList>
            <person name="Stajich J.E."/>
            <person name="Carrillo J."/>
            <person name="Kijimoto T."/>
            <person name="Eskalen A."/>
            <person name="O'Donnell K."/>
            <person name="Kasson M."/>
        </authorList>
    </citation>
    <scope>NUCLEOTIDE SEQUENCE [LARGE SCALE GENOMIC DNA]</scope>
    <source>
        <strain evidence="1 2">NRRL62606</strain>
    </source>
</reference>
<name>A0A428RIK4_9HYPO</name>
<keyword evidence="2" id="KW-1185">Reference proteome</keyword>
<dbReference type="EMBL" id="NKCL01000253">
    <property type="protein sequence ID" value="RSL77340.1"/>
    <property type="molecule type" value="Genomic_DNA"/>
</dbReference>
<sequence>MRFSDTIHFDSTEYESKLEELVASKQINEIREREILKNRQIYGYYTKICMGAILCVPTAGMSTITSVVGYRQLQVACAKLEVINSIIKKYSIEPHQCGFRDRAIPIVTNVLTAGIGFGVSFLLGDLAAMGVEGASAQGIMFDPPTGVEDVASSAVASPGSFTDGFLHGFEAQVDMVSAAADSGNTAENVAQTMVENAVPISVGAEFVDGGNIGFSTAAIVERFLVQQALASSLENMADNNARRMLERRIAEGDHIAQIRASEEMCEWQQNLEKVHDAIDVQYTELVTAHSELLNRGKNEKRDIVIQSEEIREKAMTLDATARDNRLNTEECQKAGHVSGWVSCLKEWEETMTKQRITQCEYRLAVFPISPMILSRRRFYLSWW</sequence>
<comment type="caution">
    <text evidence="1">The sequence shown here is derived from an EMBL/GenBank/DDBJ whole genome shotgun (WGS) entry which is preliminary data.</text>
</comment>
<gene>
    <name evidence="1" type="ORF">CEP51_009171</name>
</gene>